<accession>A0A9P4NXV6</accession>
<dbReference type="OrthoDB" id="407146at2759"/>
<dbReference type="AlphaFoldDB" id="A0A9P4NXV6"/>
<dbReference type="InterPro" id="IPR016125">
    <property type="entry name" value="Peptidase_C15-like"/>
</dbReference>
<gene>
    <name evidence="5" type="ORF">EJ08DRAFT_628269</name>
</gene>
<evidence type="ECO:0000256" key="1">
    <source>
        <dbReference type="ARBA" id="ARBA00006641"/>
    </source>
</evidence>
<comment type="similarity">
    <text evidence="1">Belongs to the peptidase C15 family.</text>
</comment>
<keyword evidence="4" id="KW-0788">Thiol protease</keyword>
<dbReference type="InterPro" id="IPR036440">
    <property type="entry name" value="Peptidase_C15-like_sf"/>
</dbReference>
<dbReference type="PANTHER" id="PTHR23402:SF1">
    <property type="entry name" value="PYROGLUTAMYL-PEPTIDASE I"/>
    <property type="match status" value="1"/>
</dbReference>
<protein>
    <submittedName>
        <fullName evidence="5">Peptidase C15, pyroglutamyl peptidase I-like protein</fullName>
    </submittedName>
</protein>
<dbReference type="Gene3D" id="3.40.630.20">
    <property type="entry name" value="Peptidase C15, pyroglutamyl peptidase I-like"/>
    <property type="match status" value="1"/>
</dbReference>
<dbReference type="PANTHER" id="PTHR23402">
    <property type="entry name" value="PROTEASE FAMILY C15 PYROGLUTAMYL-PEPTIDASE I-RELATED"/>
    <property type="match status" value="1"/>
</dbReference>
<proteinExistence type="inferred from homology"/>
<dbReference type="GO" id="GO:0008234">
    <property type="term" value="F:cysteine-type peptidase activity"/>
    <property type="evidence" value="ECO:0007669"/>
    <property type="project" value="UniProtKB-KW"/>
</dbReference>
<dbReference type="EMBL" id="MU007019">
    <property type="protein sequence ID" value="KAF2433665.1"/>
    <property type="molecule type" value="Genomic_DNA"/>
</dbReference>
<evidence type="ECO:0000313" key="6">
    <source>
        <dbReference type="Proteomes" id="UP000800235"/>
    </source>
</evidence>
<evidence type="ECO:0000313" key="5">
    <source>
        <dbReference type="EMBL" id="KAF2433665.1"/>
    </source>
</evidence>
<organism evidence="5 6">
    <name type="scientific">Tothia fuscella</name>
    <dbReference type="NCBI Taxonomy" id="1048955"/>
    <lineage>
        <taxon>Eukaryota</taxon>
        <taxon>Fungi</taxon>
        <taxon>Dikarya</taxon>
        <taxon>Ascomycota</taxon>
        <taxon>Pezizomycotina</taxon>
        <taxon>Dothideomycetes</taxon>
        <taxon>Pleosporomycetidae</taxon>
        <taxon>Venturiales</taxon>
        <taxon>Cylindrosympodiaceae</taxon>
        <taxon>Tothia</taxon>
    </lineage>
</organism>
<evidence type="ECO:0000256" key="3">
    <source>
        <dbReference type="ARBA" id="ARBA00022801"/>
    </source>
</evidence>
<keyword evidence="6" id="KW-1185">Reference proteome</keyword>
<evidence type="ECO:0000256" key="2">
    <source>
        <dbReference type="ARBA" id="ARBA00022670"/>
    </source>
</evidence>
<keyword evidence="3" id="KW-0378">Hydrolase</keyword>
<dbReference type="GO" id="GO:0006508">
    <property type="term" value="P:proteolysis"/>
    <property type="evidence" value="ECO:0007669"/>
    <property type="project" value="UniProtKB-KW"/>
</dbReference>
<comment type="caution">
    <text evidence="5">The sequence shown here is derived from an EMBL/GenBank/DDBJ whole genome shotgun (WGS) entry which is preliminary data.</text>
</comment>
<dbReference type="SUPFAM" id="SSF53182">
    <property type="entry name" value="Pyrrolidone carboxyl peptidase (pyroglutamate aminopeptidase)"/>
    <property type="match status" value="1"/>
</dbReference>
<keyword evidence="2" id="KW-0645">Protease</keyword>
<name>A0A9P4NXV6_9PEZI</name>
<evidence type="ECO:0000256" key="4">
    <source>
        <dbReference type="ARBA" id="ARBA00022807"/>
    </source>
</evidence>
<sequence length="267" mass="30627">MGDTNQKYHSETTKKEITVFVTGYGPFLDLYPVNSSWSIASSLPSQLPSTPKHPIPIKIVKAERPLDVSYDHVTEVIPTILAGDEKFDIILHIGLAARRSFYTFEQQSYRTPYWEERDVKGKTFSKEKTEDLWPDLPNLLKPTFDCEDVWRRWRSNLSSSSPKSDIRPSYDPGNYLCGFVYYLSMAWYYMKQSKERPVMFLHVPDCPNPDDVTEGRDVTIGLIRALVDSRNEVGIYDPLKGEDPIEVDHVMGGAEIPMPPKSRWDGK</sequence>
<reference evidence="5" key="1">
    <citation type="journal article" date="2020" name="Stud. Mycol.">
        <title>101 Dothideomycetes genomes: a test case for predicting lifestyles and emergence of pathogens.</title>
        <authorList>
            <person name="Haridas S."/>
            <person name="Albert R."/>
            <person name="Binder M."/>
            <person name="Bloem J."/>
            <person name="Labutti K."/>
            <person name="Salamov A."/>
            <person name="Andreopoulos B."/>
            <person name="Baker S."/>
            <person name="Barry K."/>
            <person name="Bills G."/>
            <person name="Bluhm B."/>
            <person name="Cannon C."/>
            <person name="Castanera R."/>
            <person name="Culley D."/>
            <person name="Daum C."/>
            <person name="Ezra D."/>
            <person name="Gonzalez J."/>
            <person name="Henrissat B."/>
            <person name="Kuo A."/>
            <person name="Liang C."/>
            <person name="Lipzen A."/>
            <person name="Lutzoni F."/>
            <person name="Magnuson J."/>
            <person name="Mondo S."/>
            <person name="Nolan M."/>
            <person name="Ohm R."/>
            <person name="Pangilinan J."/>
            <person name="Park H.-J."/>
            <person name="Ramirez L."/>
            <person name="Alfaro M."/>
            <person name="Sun H."/>
            <person name="Tritt A."/>
            <person name="Yoshinaga Y."/>
            <person name="Zwiers L.-H."/>
            <person name="Turgeon B."/>
            <person name="Goodwin S."/>
            <person name="Spatafora J."/>
            <person name="Crous P."/>
            <person name="Grigoriev I."/>
        </authorList>
    </citation>
    <scope>NUCLEOTIDE SEQUENCE</scope>
    <source>
        <strain evidence="5">CBS 130266</strain>
    </source>
</reference>
<dbReference type="Proteomes" id="UP000800235">
    <property type="component" value="Unassembled WGS sequence"/>
</dbReference>